<dbReference type="PANTHER" id="PTHR21505">
    <property type="entry name" value="MADF DOMAIN-CONTAINING PROTEIN-RELATED"/>
    <property type="match status" value="1"/>
</dbReference>
<feature type="compositionally biased region" description="Polar residues" evidence="1">
    <location>
        <begin position="327"/>
        <end position="352"/>
    </location>
</feature>
<dbReference type="Proteomes" id="UP001367676">
    <property type="component" value="Unassembled WGS sequence"/>
</dbReference>
<protein>
    <recommendedName>
        <fullName evidence="2">MADF domain-containing protein</fullName>
    </recommendedName>
</protein>
<feature type="region of interest" description="Disordered" evidence="1">
    <location>
        <begin position="327"/>
        <end position="407"/>
    </location>
</feature>
<reference evidence="3 4" key="1">
    <citation type="submission" date="2024-03" db="EMBL/GenBank/DDBJ databases">
        <title>Adaptation during the transition from Ophiocordyceps entomopathogen to insect associate is accompanied by gene loss and intensified selection.</title>
        <authorList>
            <person name="Ward C.M."/>
            <person name="Onetto C.A."/>
            <person name="Borneman A.R."/>
        </authorList>
    </citation>
    <scope>NUCLEOTIDE SEQUENCE [LARGE SCALE GENOMIC DNA]</scope>
    <source>
        <strain evidence="3">AWRI1</strain>
        <tissue evidence="3">Single Adult Female</tissue>
    </source>
</reference>
<sequence length="469" mass="52538">MEWDQDRVLDFIKEYQKKEILWKKEHKDYHNIIKKEDAWREIGEIMATEVEILKKKMDSLRGSRRREKSRMVKSIDTGKGRKEIYVPSWFAWESMKFLDDPEKIRDTINTYPASENEDVDDPSPLPSLNSTTDIDVTELDDQNLPGGQSSTTSDELASGSNAASNSKEQAGKKRFKSPKKLTPRKRNEDPRVEEAYQILKSRAAGVANEKKDECSTFASYICEKMRKLDGTKRAILMYEIHGLILQAELGTQTSSRSQLPSSLSNYHSLSSSAHPPPISPANYSLTSPPHFNSAYLSPISLPLSSSTPSPHTPYSFYSSPVPSPHNYSTDFSQNLPTNFSQNPSLQTYPHNLSPSESTSNPSSEPNSNEFADTVSSESKNIVECNSSFPTDSRKTGSPTDGTLPRVLSQRIPNGEKNQPLICLASLCLALPRLGLPHASPHADVNPPLQILMMKYKFLFILEFCLDVKS</sequence>
<feature type="compositionally biased region" description="Polar residues" evidence="1">
    <location>
        <begin position="145"/>
        <end position="168"/>
    </location>
</feature>
<evidence type="ECO:0000313" key="4">
    <source>
        <dbReference type="Proteomes" id="UP001367676"/>
    </source>
</evidence>
<dbReference type="PROSITE" id="PS51029">
    <property type="entry name" value="MADF"/>
    <property type="match status" value="1"/>
</dbReference>
<comment type="caution">
    <text evidence="3">The sequence shown here is derived from an EMBL/GenBank/DDBJ whole genome shotgun (WGS) entry which is preliminary data.</text>
</comment>
<name>A0AAN9TDP3_9HEMI</name>
<dbReference type="SMART" id="SM00595">
    <property type="entry name" value="MADF"/>
    <property type="match status" value="1"/>
</dbReference>
<feature type="compositionally biased region" description="Low complexity" evidence="1">
    <location>
        <begin position="353"/>
        <end position="369"/>
    </location>
</feature>
<feature type="compositionally biased region" description="Polar residues" evidence="1">
    <location>
        <begin position="373"/>
        <end position="400"/>
    </location>
</feature>
<evidence type="ECO:0000259" key="2">
    <source>
        <dbReference type="PROSITE" id="PS51029"/>
    </source>
</evidence>
<feature type="region of interest" description="Disordered" evidence="1">
    <location>
        <begin position="255"/>
        <end position="275"/>
    </location>
</feature>
<gene>
    <name evidence="3" type="ORF">V9T40_005190</name>
</gene>
<dbReference type="AlphaFoldDB" id="A0AAN9TDP3"/>
<accession>A0AAN9TDP3</accession>
<organism evidence="3 4">
    <name type="scientific">Parthenolecanium corni</name>
    <dbReference type="NCBI Taxonomy" id="536013"/>
    <lineage>
        <taxon>Eukaryota</taxon>
        <taxon>Metazoa</taxon>
        <taxon>Ecdysozoa</taxon>
        <taxon>Arthropoda</taxon>
        <taxon>Hexapoda</taxon>
        <taxon>Insecta</taxon>
        <taxon>Pterygota</taxon>
        <taxon>Neoptera</taxon>
        <taxon>Paraneoptera</taxon>
        <taxon>Hemiptera</taxon>
        <taxon>Sternorrhyncha</taxon>
        <taxon>Coccoidea</taxon>
        <taxon>Coccidae</taxon>
        <taxon>Parthenolecanium</taxon>
    </lineage>
</organism>
<proteinExistence type="predicted"/>
<dbReference type="Pfam" id="PF10545">
    <property type="entry name" value="MADF_DNA_bdg"/>
    <property type="match status" value="1"/>
</dbReference>
<keyword evidence="4" id="KW-1185">Reference proteome</keyword>
<feature type="compositionally biased region" description="Basic residues" evidence="1">
    <location>
        <begin position="172"/>
        <end position="184"/>
    </location>
</feature>
<feature type="compositionally biased region" description="Low complexity" evidence="1">
    <location>
        <begin position="255"/>
        <end position="273"/>
    </location>
</feature>
<dbReference type="EMBL" id="JBBCAQ010000032">
    <property type="protein sequence ID" value="KAK7584227.1"/>
    <property type="molecule type" value="Genomic_DNA"/>
</dbReference>
<evidence type="ECO:0000313" key="3">
    <source>
        <dbReference type="EMBL" id="KAK7584227.1"/>
    </source>
</evidence>
<evidence type="ECO:0000256" key="1">
    <source>
        <dbReference type="SAM" id="MobiDB-lite"/>
    </source>
</evidence>
<feature type="region of interest" description="Disordered" evidence="1">
    <location>
        <begin position="111"/>
        <end position="193"/>
    </location>
</feature>
<dbReference type="PANTHER" id="PTHR21505:SF12">
    <property type="entry name" value="MADF DOMAIN-CONTAINING PROTEIN-RELATED"/>
    <property type="match status" value="1"/>
</dbReference>
<dbReference type="InterPro" id="IPR006578">
    <property type="entry name" value="MADF-dom"/>
</dbReference>
<feature type="domain" description="MADF" evidence="2">
    <location>
        <begin position="10"/>
        <end position="103"/>
    </location>
</feature>